<organism evidence="1 2">
    <name type="scientific">Candidatus Beckwithbacteria bacterium CG23_combo_of_CG06-09_8_20_14_all_47_9</name>
    <dbReference type="NCBI Taxonomy" id="1974498"/>
    <lineage>
        <taxon>Bacteria</taxon>
        <taxon>Candidatus Beckwithiibacteriota</taxon>
    </lineage>
</organism>
<dbReference type="PROSITE" id="PS51257">
    <property type="entry name" value="PROKAR_LIPOPROTEIN"/>
    <property type="match status" value="1"/>
</dbReference>
<accession>A0A2H0B3L0</accession>
<sequence>MDKFKQVLIILTALSILTSSCLFYQNRLLQKQIVILQSKPAVSPLPTADLNIFPIPTLGFSIKIPNEIDLMVIEGKTIRLFKSGPTQREEAEIEDGLALFFSKHPLGEKTLENLINEKAKNDIITKIIKPMSKITLNQINGYTYTTKGFTTSANLVYYFFELPDGQNYIQIIDGSADPTTKTNFREISMQILSTFKFLD</sequence>
<name>A0A2H0B3L0_9BACT</name>
<evidence type="ECO:0000313" key="2">
    <source>
        <dbReference type="Proteomes" id="UP000231081"/>
    </source>
</evidence>
<proteinExistence type="predicted"/>
<dbReference type="AlphaFoldDB" id="A0A2H0B3L0"/>
<gene>
    <name evidence="1" type="ORF">COX09_02675</name>
</gene>
<comment type="caution">
    <text evidence="1">The sequence shown here is derived from an EMBL/GenBank/DDBJ whole genome shotgun (WGS) entry which is preliminary data.</text>
</comment>
<protein>
    <recommendedName>
        <fullName evidence="3">PsbP C-terminal domain-containing protein</fullName>
    </recommendedName>
</protein>
<evidence type="ECO:0000313" key="1">
    <source>
        <dbReference type="EMBL" id="PIP52246.1"/>
    </source>
</evidence>
<reference evidence="1 2" key="1">
    <citation type="submission" date="2017-09" db="EMBL/GenBank/DDBJ databases">
        <title>Depth-based differentiation of microbial function through sediment-hosted aquifers and enrichment of novel symbionts in the deep terrestrial subsurface.</title>
        <authorList>
            <person name="Probst A.J."/>
            <person name="Ladd B."/>
            <person name="Jarett J.K."/>
            <person name="Geller-Mcgrath D.E."/>
            <person name="Sieber C.M."/>
            <person name="Emerson J.B."/>
            <person name="Anantharaman K."/>
            <person name="Thomas B.C."/>
            <person name="Malmstrom R."/>
            <person name="Stieglmeier M."/>
            <person name="Klingl A."/>
            <person name="Woyke T."/>
            <person name="Ryan C.M."/>
            <person name="Banfield J.F."/>
        </authorList>
    </citation>
    <scope>NUCLEOTIDE SEQUENCE [LARGE SCALE GENOMIC DNA]</scope>
    <source>
        <strain evidence="1">CG23_combo_of_CG06-09_8_20_14_all_47_9</strain>
    </source>
</reference>
<dbReference type="EMBL" id="PCSQ01000070">
    <property type="protein sequence ID" value="PIP52246.1"/>
    <property type="molecule type" value="Genomic_DNA"/>
</dbReference>
<evidence type="ECO:0008006" key="3">
    <source>
        <dbReference type="Google" id="ProtNLM"/>
    </source>
</evidence>
<dbReference type="Proteomes" id="UP000231081">
    <property type="component" value="Unassembled WGS sequence"/>
</dbReference>